<proteinExistence type="predicted"/>
<evidence type="ECO:0000313" key="2">
    <source>
        <dbReference type="Proteomes" id="UP000790377"/>
    </source>
</evidence>
<comment type="caution">
    <text evidence="1">The sequence shown here is derived from an EMBL/GenBank/DDBJ whole genome shotgun (WGS) entry which is preliminary data.</text>
</comment>
<evidence type="ECO:0000313" key="1">
    <source>
        <dbReference type="EMBL" id="KAH7903746.1"/>
    </source>
</evidence>
<keyword evidence="2" id="KW-1185">Reference proteome</keyword>
<accession>A0ACB7ZRP0</accession>
<name>A0ACB7ZRP0_9AGAM</name>
<organism evidence="1 2">
    <name type="scientific">Hygrophoropsis aurantiaca</name>
    <dbReference type="NCBI Taxonomy" id="72124"/>
    <lineage>
        <taxon>Eukaryota</taxon>
        <taxon>Fungi</taxon>
        <taxon>Dikarya</taxon>
        <taxon>Basidiomycota</taxon>
        <taxon>Agaricomycotina</taxon>
        <taxon>Agaricomycetes</taxon>
        <taxon>Agaricomycetidae</taxon>
        <taxon>Boletales</taxon>
        <taxon>Coniophorineae</taxon>
        <taxon>Hygrophoropsidaceae</taxon>
        <taxon>Hygrophoropsis</taxon>
    </lineage>
</organism>
<dbReference type="EMBL" id="MU268781">
    <property type="protein sequence ID" value="KAH7903746.1"/>
    <property type="molecule type" value="Genomic_DNA"/>
</dbReference>
<sequence length="350" mass="39544">MGMGMGALSAYPHPYPGVPLPTTRTGLWYPCYYLLSSGTPQNAMKSDRSSDYICLDHQDCAKGLRSGLRMLHQEFNLCLAIFDTWMETMEERFLELETEWKQQGRKLKQLTAQMDLEALEKATKTIQTSFNDLQESLQQKTQMELRTFKQMQHRILTESRVLHQFQAGLKSQLHKYEKAWSQVRGTQDTQAGNLMALSGGIHLLRKELELLRTQNGYHEASLDECRSQSNTLSSKLAMIRETLASGDAHMHSSERSLFSMLSQSNDDKGDINHNDAQSLLDTEPRNDLVLSTPKSQSEPVGAAKANILNPIHCSLCPIVAFATPALAEDTRKRQDRVKFNDQPLQATIIV</sequence>
<dbReference type="Proteomes" id="UP000790377">
    <property type="component" value="Unassembled WGS sequence"/>
</dbReference>
<gene>
    <name evidence="1" type="ORF">BJ138DRAFT_1120084</name>
</gene>
<protein>
    <submittedName>
        <fullName evidence="1">Uncharacterized protein</fullName>
    </submittedName>
</protein>
<reference evidence="1" key="1">
    <citation type="journal article" date="2021" name="New Phytol.">
        <title>Evolutionary innovations through gain and loss of genes in the ectomycorrhizal Boletales.</title>
        <authorList>
            <person name="Wu G."/>
            <person name="Miyauchi S."/>
            <person name="Morin E."/>
            <person name="Kuo A."/>
            <person name="Drula E."/>
            <person name="Varga T."/>
            <person name="Kohler A."/>
            <person name="Feng B."/>
            <person name="Cao Y."/>
            <person name="Lipzen A."/>
            <person name="Daum C."/>
            <person name="Hundley H."/>
            <person name="Pangilinan J."/>
            <person name="Johnson J."/>
            <person name="Barry K."/>
            <person name="LaButti K."/>
            <person name="Ng V."/>
            <person name="Ahrendt S."/>
            <person name="Min B."/>
            <person name="Choi I.G."/>
            <person name="Park H."/>
            <person name="Plett J.M."/>
            <person name="Magnuson J."/>
            <person name="Spatafora J.W."/>
            <person name="Nagy L.G."/>
            <person name="Henrissat B."/>
            <person name="Grigoriev I.V."/>
            <person name="Yang Z.L."/>
            <person name="Xu J."/>
            <person name="Martin F.M."/>
        </authorList>
    </citation>
    <scope>NUCLEOTIDE SEQUENCE</scope>
    <source>
        <strain evidence="1">ATCC 28755</strain>
    </source>
</reference>